<evidence type="ECO:0000313" key="4">
    <source>
        <dbReference type="Proteomes" id="UP000712713"/>
    </source>
</evidence>
<dbReference type="PANTHER" id="PTHR43542">
    <property type="entry name" value="METHYLTRANSFERASE"/>
    <property type="match status" value="1"/>
</dbReference>
<reference evidence="3" key="1">
    <citation type="journal article" date="2021" name="PeerJ">
        <title>Extensive microbial diversity within the chicken gut microbiome revealed by metagenomics and culture.</title>
        <authorList>
            <person name="Gilroy R."/>
            <person name="Ravi A."/>
            <person name="Getino M."/>
            <person name="Pursley I."/>
            <person name="Horton D.L."/>
            <person name="Alikhan N.F."/>
            <person name="Baker D."/>
            <person name="Gharbi K."/>
            <person name="Hall N."/>
            <person name="Watson M."/>
            <person name="Adriaenssens E.M."/>
            <person name="Foster-Nyarko E."/>
            <person name="Jarju S."/>
            <person name="Secka A."/>
            <person name="Antonio M."/>
            <person name="Oren A."/>
            <person name="Chaudhuri R.R."/>
            <person name="La Ragione R."/>
            <person name="Hildebrand F."/>
            <person name="Pallen M.J."/>
        </authorList>
    </citation>
    <scope>NUCLEOTIDE SEQUENCE</scope>
    <source>
        <strain evidence="3">ChiGjej3B3-7470</strain>
    </source>
</reference>
<keyword evidence="2 3" id="KW-0808">Transferase</keyword>
<evidence type="ECO:0000256" key="1">
    <source>
        <dbReference type="ARBA" id="ARBA00022603"/>
    </source>
</evidence>
<dbReference type="SUPFAM" id="SSF53335">
    <property type="entry name" value="S-adenosyl-L-methionine-dependent methyltransferases"/>
    <property type="match status" value="1"/>
</dbReference>
<organism evidence="3 4">
    <name type="scientific">Tessaracoccus flavescens</name>
    <dbReference type="NCBI Taxonomy" id="399497"/>
    <lineage>
        <taxon>Bacteria</taxon>
        <taxon>Bacillati</taxon>
        <taxon>Actinomycetota</taxon>
        <taxon>Actinomycetes</taxon>
        <taxon>Propionibacteriales</taxon>
        <taxon>Propionibacteriaceae</taxon>
        <taxon>Tessaracoccus</taxon>
    </lineage>
</organism>
<dbReference type="EMBL" id="DYZF01000056">
    <property type="protein sequence ID" value="HJE50808.1"/>
    <property type="molecule type" value="Genomic_DNA"/>
</dbReference>
<dbReference type="Pfam" id="PF03602">
    <property type="entry name" value="Cons_hypoth95"/>
    <property type="match status" value="1"/>
</dbReference>
<evidence type="ECO:0000313" key="3">
    <source>
        <dbReference type="EMBL" id="HJE50808.1"/>
    </source>
</evidence>
<name>A0A921EM05_9ACTN</name>
<dbReference type="InterPro" id="IPR004398">
    <property type="entry name" value="RNA_MeTrfase_RsmD"/>
</dbReference>
<sequence length="191" mass="20481">MSRIIAGAAKGKRLATPKGAHTRPTTDRTREALFSALVSWLGTADEESDKQLAGVSFLDLYAGSGAVGLEAASRGAGPVLLVELDKPTAKLIQDNARSTGLSATVRAEKAQAVVESPWEQFDIIFMDPPYEIATDEVELLLAGLAGARIAPRGLVVVERSSRDRAPEWPASFTDTWSRKYGETTLYFGSVD</sequence>
<dbReference type="GO" id="GO:0003676">
    <property type="term" value="F:nucleic acid binding"/>
    <property type="evidence" value="ECO:0007669"/>
    <property type="project" value="InterPro"/>
</dbReference>
<dbReference type="PIRSF" id="PIRSF004553">
    <property type="entry name" value="CHP00095"/>
    <property type="match status" value="1"/>
</dbReference>
<reference evidence="3" key="2">
    <citation type="submission" date="2021-09" db="EMBL/GenBank/DDBJ databases">
        <authorList>
            <person name="Gilroy R."/>
        </authorList>
    </citation>
    <scope>NUCLEOTIDE SEQUENCE</scope>
    <source>
        <strain evidence="3">ChiGjej3B3-7470</strain>
    </source>
</reference>
<dbReference type="Proteomes" id="UP000712713">
    <property type="component" value="Unassembled WGS sequence"/>
</dbReference>
<proteinExistence type="predicted"/>
<dbReference type="InterPro" id="IPR002052">
    <property type="entry name" value="DNA_methylase_N6_adenine_CS"/>
</dbReference>
<gene>
    <name evidence="3" type="primary">rsmD</name>
    <name evidence="3" type="ORF">K8V15_02315</name>
</gene>
<comment type="caution">
    <text evidence="3">The sequence shown here is derived from an EMBL/GenBank/DDBJ whole genome shotgun (WGS) entry which is preliminary data.</text>
</comment>
<dbReference type="EC" id="2.1.1.171" evidence="3"/>
<dbReference type="CDD" id="cd02440">
    <property type="entry name" value="AdoMet_MTases"/>
    <property type="match status" value="1"/>
</dbReference>
<accession>A0A921EM05</accession>
<evidence type="ECO:0000256" key="2">
    <source>
        <dbReference type="ARBA" id="ARBA00022679"/>
    </source>
</evidence>
<dbReference type="GO" id="GO:0052913">
    <property type="term" value="F:16S rRNA (guanine(966)-N(2))-methyltransferase activity"/>
    <property type="evidence" value="ECO:0007669"/>
    <property type="project" value="UniProtKB-EC"/>
</dbReference>
<dbReference type="AlphaFoldDB" id="A0A921EM05"/>
<protein>
    <submittedName>
        <fullName evidence="3">16S rRNA (Guanine(966)-N(2))-methyltransferase RsmD</fullName>
        <ecNumber evidence="3">2.1.1.171</ecNumber>
    </submittedName>
</protein>
<dbReference type="Gene3D" id="3.40.50.150">
    <property type="entry name" value="Vaccinia Virus protein VP39"/>
    <property type="match status" value="1"/>
</dbReference>
<dbReference type="InterPro" id="IPR029063">
    <property type="entry name" value="SAM-dependent_MTases_sf"/>
</dbReference>
<dbReference type="PANTHER" id="PTHR43542:SF1">
    <property type="entry name" value="METHYLTRANSFERASE"/>
    <property type="match status" value="1"/>
</dbReference>
<keyword evidence="1 3" id="KW-0489">Methyltransferase</keyword>
<dbReference type="NCBIfam" id="TIGR00095">
    <property type="entry name" value="16S rRNA (guanine(966)-N(2))-methyltransferase RsmD"/>
    <property type="match status" value="1"/>
</dbReference>
<dbReference type="PROSITE" id="PS00092">
    <property type="entry name" value="N6_MTASE"/>
    <property type="match status" value="1"/>
</dbReference>